<protein>
    <submittedName>
        <fullName evidence="7">5'-nucleotidase family protein</fullName>
    </submittedName>
</protein>
<dbReference type="EMBL" id="AMCI01003908">
    <property type="protein sequence ID" value="EJW99228.1"/>
    <property type="molecule type" value="Genomic_DNA"/>
</dbReference>
<reference evidence="7" key="1">
    <citation type="journal article" date="2012" name="PLoS ONE">
        <title>Gene sets for utilization of primary and secondary nutrition supplies in the distal gut of endangered iberian lynx.</title>
        <authorList>
            <person name="Alcaide M."/>
            <person name="Messina E."/>
            <person name="Richter M."/>
            <person name="Bargiela R."/>
            <person name="Peplies J."/>
            <person name="Huws S.A."/>
            <person name="Newbold C.J."/>
            <person name="Golyshin P.N."/>
            <person name="Simon M.A."/>
            <person name="Lopez G."/>
            <person name="Yakimov M.M."/>
            <person name="Ferrer M."/>
        </authorList>
    </citation>
    <scope>NUCLEOTIDE SEQUENCE</scope>
</reference>
<dbReference type="InterPro" id="IPR029052">
    <property type="entry name" value="Metallo-depent_PP-like"/>
</dbReference>
<feature type="domain" description="5'-Nucleotidase C-terminal" evidence="6">
    <location>
        <begin position="326"/>
        <end position="498"/>
    </location>
</feature>
<dbReference type="InterPro" id="IPR004843">
    <property type="entry name" value="Calcineurin-like_PHP"/>
</dbReference>
<dbReference type="InterPro" id="IPR036907">
    <property type="entry name" value="5'-Nucleotdase_C_sf"/>
</dbReference>
<name>J9FXF2_9ZZZZ</name>
<feature type="domain" description="Calcineurin-like phosphoesterase" evidence="5">
    <location>
        <begin position="19"/>
        <end position="246"/>
    </location>
</feature>
<keyword evidence="3" id="KW-0732">Signal</keyword>
<dbReference type="GO" id="GO:0046872">
    <property type="term" value="F:metal ion binding"/>
    <property type="evidence" value="ECO:0007669"/>
    <property type="project" value="UniProtKB-KW"/>
</dbReference>
<evidence type="ECO:0000256" key="3">
    <source>
        <dbReference type="ARBA" id="ARBA00022729"/>
    </source>
</evidence>
<dbReference type="PRINTS" id="PR01607">
    <property type="entry name" value="APYRASEFAMLY"/>
</dbReference>
<dbReference type="SUPFAM" id="SSF55816">
    <property type="entry name" value="5'-nucleotidase (syn. UDP-sugar hydrolase), C-terminal domain"/>
    <property type="match status" value="1"/>
</dbReference>
<dbReference type="GO" id="GO:0016787">
    <property type="term" value="F:hydrolase activity"/>
    <property type="evidence" value="ECO:0007669"/>
    <property type="project" value="InterPro"/>
</dbReference>
<organism evidence="7">
    <name type="scientific">gut metagenome</name>
    <dbReference type="NCBI Taxonomy" id="749906"/>
    <lineage>
        <taxon>unclassified sequences</taxon>
        <taxon>metagenomes</taxon>
        <taxon>organismal metagenomes</taxon>
    </lineage>
</organism>
<dbReference type="GO" id="GO:0000166">
    <property type="term" value="F:nucleotide binding"/>
    <property type="evidence" value="ECO:0007669"/>
    <property type="project" value="UniProtKB-KW"/>
</dbReference>
<keyword evidence="4" id="KW-0547">Nucleotide-binding</keyword>
<dbReference type="InterPro" id="IPR008334">
    <property type="entry name" value="5'-Nucleotdase_C"/>
</dbReference>
<dbReference type="InterPro" id="IPR041827">
    <property type="entry name" value="CpdB_N"/>
</dbReference>
<dbReference type="GO" id="GO:0009166">
    <property type="term" value="P:nucleotide catabolic process"/>
    <property type="evidence" value="ECO:0007669"/>
    <property type="project" value="InterPro"/>
</dbReference>
<dbReference type="CDD" id="cd07410">
    <property type="entry name" value="MPP_CpdB_N"/>
    <property type="match status" value="1"/>
</dbReference>
<proteinExistence type="inferred from homology"/>
<evidence type="ECO:0000259" key="6">
    <source>
        <dbReference type="Pfam" id="PF02872"/>
    </source>
</evidence>
<dbReference type="Gene3D" id="3.60.21.10">
    <property type="match status" value="1"/>
</dbReference>
<dbReference type="InterPro" id="IPR006179">
    <property type="entry name" value="5_nucleotidase/apyrase"/>
</dbReference>
<keyword evidence="2" id="KW-0479">Metal-binding</keyword>
<dbReference type="PANTHER" id="PTHR11575">
    <property type="entry name" value="5'-NUCLEOTIDASE-RELATED"/>
    <property type="match status" value="1"/>
</dbReference>
<comment type="similarity">
    <text evidence="1">Belongs to the 5'-nucleotidase family.</text>
</comment>
<gene>
    <name evidence="7" type="ORF">EVA_12668</name>
</gene>
<evidence type="ECO:0000259" key="5">
    <source>
        <dbReference type="Pfam" id="PF00149"/>
    </source>
</evidence>
<dbReference type="PANTHER" id="PTHR11575:SF6">
    <property type="entry name" value="2',3'-CYCLIC-NUCLEOTIDE 2'-PHOSPHODIESTERASE_3'-NUCLEOTIDASE"/>
    <property type="match status" value="1"/>
</dbReference>
<evidence type="ECO:0000313" key="7">
    <source>
        <dbReference type="EMBL" id="EJW99228.1"/>
    </source>
</evidence>
<sequence length="578" mass="64722">MALCLVFAAMGKEKTVKLKLVQTSDMHGNYFPYNFITQQAGKGSLARVCSFVEKVRADYGRNLILLDNGDILQGQPTAYYYNFMDTVSTHLCAEMLNYVGYDIGNMGNHDVETGRKVFDRWVADCRFPVLGANIVDTATGQPHLKPYEVLVRDGVKVVVLGMVTPAIPAWLPENLWRGLRFEDMEQTARRWMKVIQEKEHPDVVVGLFHAGQQAYDLAGRYREHASLEVAVNVPGFDVVLMGHDHERECRKVLNVAGDSVLIMDPASQSRVVSEVDLTLQLKKGKVTKKEISGSLVPMDDWEPSEAFMTRFAPAFETVQAFVNKKIGTFSETISTRPAYFGPSAFVDLIHSLQLAISGAEVSLAAPLSFDAEIKQGEVCVSDMFNLYKYENMLYVMSLSGQEIKDCLEMSYGLWTRQMQSPEDAMLWLKDKPTPGGRSVFAHPSFNFDSAAGLIYTVDVTKPRGEKVTILRLADGSPFDLNKRYKVAVNSYRGNGGGELLTQGAGIPQEELKDRILFATDKDLRFYLMQYIEKMGAVDAQPLNHWKMVPEEWTVPAAKREAEKLFPRVSSAGERNGRE</sequence>
<dbReference type="AlphaFoldDB" id="J9FXF2"/>
<dbReference type="GO" id="GO:0030288">
    <property type="term" value="C:outer membrane-bounded periplasmic space"/>
    <property type="evidence" value="ECO:0007669"/>
    <property type="project" value="TreeGrafter"/>
</dbReference>
<comment type="caution">
    <text evidence="7">The sequence shown here is derived from an EMBL/GenBank/DDBJ whole genome shotgun (WGS) entry which is preliminary data.</text>
</comment>
<dbReference type="Pfam" id="PF02872">
    <property type="entry name" value="5_nucleotid_C"/>
    <property type="match status" value="1"/>
</dbReference>
<dbReference type="Pfam" id="PF00149">
    <property type="entry name" value="Metallophos"/>
    <property type="match status" value="1"/>
</dbReference>
<evidence type="ECO:0000256" key="4">
    <source>
        <dbReference type="ARBA" id="ARBA00022741"/>
    </source>
</evidence>
<dbReference type="Gene3D" id="3.90.780.10">
    <property type="entry name" value="5'-Nucleotidase, C-terminal domain"/>
    <property type="match status" value="1"/>
</dbReference>
<evidence type="ECO:0000256" key="1">
    <source>
        <dbReference type="ARBA" id="ARBA00006654"/>
    </source>
</evidence>
<dbReference type="SUPFAM" id="SSF56300">
    <property type="entry name" value="Metallo-dependent phosphatases"/>
    <property type="match status" value="1"/>
</dbReference>
<accession>J9FXF2</accession>
<evidence type="ECO:0000256" key="2">
    <source>
        <dbReference type="ARBA" id="ARBA00022723"/>
    </source>
</evidence>